<gene>
    <name evidence="1" type="ORF">QLX08_004641</name>
</gene>
<dbReference type="Proteomes" id="UP001432146">
    <property type="component" value="Unassembled WGS sequence"/>
</dbReference>
<proteinExistence type="predicted"/>
<dbReference type="EMBL" id="JAWNGG020000072">
    <property type="protein sequence ID" value="KAK9303765.1"/>
    <property type="molecule type" value="Genomic_DNA"/>
</dbReference>
<evidence type="ECO:0000313" key="2">
    <source>
        <dbReference type="Proteomes" id="UP001432146"/>
    </source>
</evidence>
<organism evidence="1 2">
    <name type="scientific">Tetragonisca angustula</name>
    <dbReference type="NCBI Taxonomy" id="166442"/>
    <lineage>
        <taxon>Eukaryota</taxon>
        <taxon>Metazoa</taxon>
        <taxon>Ecdysozoa</taxon>
        <taxon>Arthropoda</taxon>
        <taxon>Hexapoda</taxon>
        <taxon>Insecta</taxon>
        <taxon>Pterygota</taxon>
        <taxon>Neoptera</taxon>
        <taxon>Endopterygota</taxon>
        <taxon>Hymenoptera</taxon>
        <taxon>Apocrita</taxon>
        <taxon>Aculeata</taxon>
        <taxon>Apoidea</taxon>
        <taxon>Anthophila</taxon>
        <taxon>Apidae</taxon>
        <taxon>Tetragonisca</taxon>
    </lineage>
</organism>
<accession>A0AAW1A1H5</accession>
<evidence type="ECO:0000313" key="1">
    <source>
        <dbReference type="EMBL" id="KAK9303765.1"/>
    </source>
</evidence>
<name>A0AAW1A1H5_9HYME</name>
<protein>
    <submittedName>
        <fullName evidence="1">Uncharacterized protein</fullName>
    </submittedName>
</protein>
<sequence>MPSKCVTLFWYVAPCSGSFRIDCLRLTRPHGCMKRKVGRLQMPIRPGHIDTRHTKHRLHHIELEYLWSDYIDLSRAYESTLEMIRDKGFVSSRVFLTFYDE</sequence>
<keyword evidence="2" id="KW-1185">Reference proteome</keyword>
<dbReference type="AlphaFoldDB" id="A0AAW1A1H5"/>
<comment type="caution">
    <text evidence="1">The sequence shown here is derived from an EMBL/GenBank/DDBJ whole genome shotgun (WGS) entry which is preliminary data.</text>
</comment>
<reference evidence="1 2" key="1">
    <citation type="submission" date="2024-05" db="EMBL/GenBank/DDBJ databases">
        <title>The nuclear and mitochondrial genome assemblies of Tetragonisca angustula (Apidae: Meliponini), a tiny yet remarkable pollinator in the Neotropics.</title>
        <authorList>
            <person name="Ferrari R."/>
            <person name="Ricardo P.C."/>
            <person name="Dias F.C."/>
            <person name="Araujo N.S."/>
            <person name="Soares D.O."/>
            <person name="Zhou Q.-S."/>
            <person name="Zhu C.-D."/>
            <person name="Coutinho L."/>
            <person name="Airas M.C."/>
            <person name="Batista T.M."/>
        </authorList>
    </citation>
    <scope>NUCLEOTIDE SEQUENCE [LARGE SCALE GENOMIC DNA]</scope>
    <source>
        <strain evidence="1">ASF017062</strain>
        <tissue evidence="1">Abdomen</tissue>
    </source>
</reference>